<organism evidence="1 2">
    <name type="scientific">Streptomyces albidoflavus</name>
    <dbReference type="NCBI Taxonomy" id="1886"/>
    <lineage>
        <taxon>Bacteria</taxon>
        <taxon>Bacillati</taxon>
        <taxon>Actinomycetota</taxon>
        <taxon>Actinomycetes</taxon>
        <taxon>Kitasatosporales</taxon>
        <taxon>Streptomycetaceae</taxon>
        <taxon>Streptomyces</taxon>
        <taxon>Streptomyces albidoflavus group</taxon>
    </lineage>
</organism>
<dbReference type="Proteomes" id="UP001051844">
    <property type="component" value="Unassembled WGS sequence"/>
</dbReference>
<protein>
    <submittedName>
        <fullName evidence="1">Uncharacterized protein</fullName>
    </submittedName>
</protein>
<reference evidence="1" key="1">
    <citation type="submission" date="2022-09" db="EMBL/GenBank/DDBJ databases">
        <title>Whole genome shotgun sequence of Streptomyces albidoflavus NBRC 12854.</title>
        <authorList>
            <person name="Komaki H."/>
            <person name="Tamura T."/>
        </authorList>
    </citation>
    <scope>NUCLEOTIDE SEQUENCE</scope>
    <source>
        <strain evidence="1">NBRC 12854</strain>
    </source>
</reference>
<proteinExistence type="predicted"/>
<dbReference type="AlphaFoldDB" id="A0AA37FAR5"/>
<comment type="caution">
    <text evidence="1">The sequence shown here is derived from an EMBL/GenBank/DDBJ whole genome shotgun (WGS) entry which is preliminary data.</text>
</comment>
<accession>A0AA37FAR5</accession>
<sequence length="64" mass="6661">MERASPVSRAMSARVRAAPELISASTSPGEWKEVAEGCSGAEGIAVTLRRSSAAHKAPIVRQPS</sequence>
<dbReference type="EMBL" id="BNDZ01000003">
    <property type="protein sequence ID" value="GHI45036.1"/>
    <property type="molecule type" value="Genomic_DNA"/>
</dbReference>
<evidence type="ECO:0000313" key="2">
    <source>
        <dbReference type="Proteomes" id="UP001051844"/>
    </source>
</evidence>
<name>A0AA37FAR5_9ACTN</name>
<gene>
    <name evidence="1" type="ORF">ScoT_12100</name>
</gene>
<evidence type="ECO:0000313" key="1">
    <source>
        <dbReference type="EMBL" id="GHI45036.1"/>
    </source>
</evidence>